<dbReference type="GO" id="GO:0005886">
    <property type="term" value="C:plasma membrane"/>
    <property type="evidence" value="ECO:0007669"/>
    <property type="project" value="UniProtKB-SubCell"/>
</dbReference>
<evidence type="ECO:0000313" key="11">
    <source>
        <dbReference type="EMBL" id="OIR01594.1"/>
    </source>
</evidence>
<dbReference type="SMART" id="SM00086">
    <property type="entry name" value="PAC"/>
    <property type="match status" value="2"/>
</dbReference>
<feature type="transmembrane region" description="Helical" evidence="6">
    <location>
        <begin position="270"/>
        <end position="289"/>
    </location>
</feature>
<dbReference type="CDD" id="cd01948">
    <property type="entry name" value="EAL"/>
    <property type="match status" value="1"/>
</dbReference>
<dbReference type="Pfam" id="PF05231">
    <property type="entry name" value="MASE1"/>
    <property type="match status" value="1"/>
</dbReference>
<comment type="subcellular location">
    <subcellularLocation>
        <location evidence="1">Cell membrane</location>
        <topology evidence="1">Multi-pass membrane protein</topology>
    </subcellularLocation>
</comment>
<dbReference type="SUPFAM" id="SSF141868">
    <property type="entry name" value="EAL domain-like"/>
    <property type="match status" value="1"/>
</dbReference>
<feature type="transmembrane region" description="Helical" evidence="6">
    <location>
        <begin position="48"/>
        <end position="68"/>
    </location>
</feature>
<evidence type="ECO:0000256" key="2">
    <source>
        <dbReference type="ARBA" id="ARBA00022475"/>
    </source>
</evidence>
<dbReference type="InterPro" id="IPR000160">
    <property type="entry name" value="GGDEF_dom"/>
</dbReference>
<dbReference type="InterPro" id="IPR035919">
    <property type="entry name" value="EAL_sf"/>
</dbReference>
<dbReference type="EC" id="3.1.4.52" evidence="11"/>
<keyword evidence="4 6" id="KW-1133">Transmembrane helix</keyword>
<feature type="domain" description="GGDEF" evidence="10">
    <location>
        <begin position="580"/>
        <end position="712"/>
    </location>
</feature>
<organism evidence="11">
    <name type="scientific">mine drainage metagenome</name>
    <dbReference type="NCBI Taxonomy" id="410659"/>
    <lineage>
        <taxon>unclassified sequences</taxon>
        <taxon>metagenomes</taxon>
        <taxon>ecological metagenomes</taxon>
    </lineage>
</organism>
<feature type="transmembrane region" description="Helical" evidence="6">
    <location>
        <begin position="186"/>
        <end position="207"/>
    </location>
</feature>
<dbReference type="InterPro" id="IPR013655">
    <property type="entry name" value="PAS_fold_3"/>
</dbReference>
<feature type="transmembrane region" description="Helical" evidence="6">
    <location>
        <begin position="239"/>
        <end position="258"/>
    </location>
</feature>
<dbReference type="PANTHER" id="PTHR44757:SF2">
    <property type="entry name" value="BIOFILM ARCHITECTURE MAINTENANCE PROTEIN MBAA"/>
    <property type="match status" value="1"/>
</dbReference>
<feature type="domain" description="EAL" evidence="9">
    <location>
        <begin position="721"/>
        <end position="975"/>
    </location>
</feature>
<dbReference type="InterPro" id="IPR000700">
    <property type="entry name" value="PAS-assoc_C"/>
</dbReference>
<evidence type="ECO:0000256" key="4">
    <source>
        <dbReference type="ARBA" id="ARBA00022989"/>
    </source>
</evidence>
<proteinExistence type="predicted"/>
<dbReference type="InterPro" id="IPR029787">
    <property type="entry name" value="Nucleotide_cyclase"/>
</dbReference>
<dbReference type="CDD" id="cd01949">
    <property type="entry name" value="GGDEF"/>
    <property type="match status" value="1"/>
</dbReference>
<dbReference type="SUPFAM" id="SSF55073">
    <property type="entry name" value="Nucleotide cyclase"/>
    <property type="match status" value="1"/>
</dbReference>
<dbReference type="SMART" id="SM00052">
    <property type="entry name" value="EAL"/>
    <property type="match status" value="1"/>
</dbReference>
<dbReference type="Gene3D" id="3.30.70.270">
    <property type="match status" value="1"/>
</dbReference>
<evidence type="ECO:0000259" key="8">
    <source>
        <dbReference type="PROSITE" id="PS50113"/>
    </source>
</evidence>
<dbReference type="NCBIfam" id="TIGR00229">
    <property type="entry name" value="sensory_box"/>
    <property type="match status" value="2"/>
</dbReference>
<feature type="transmembrane region" description="Helical" evidence="6">
    <location>
        <begin position="117"/>
        <end position="141"/>
    </location>
</feature>
<dbReference type="Pfam" id="PF00990">
    <property type="entry name" value="GGDEF"/>
    <property type="match status" value="1"/>
</dbReference>
<name>A0A1J5S0E8_9ZZZZ</name>
<evidence type="ECO:0000259" key="7">
    <source>
        <dbReference type="PROSITE" id="PS50112"/>
    </source>
</evidence>
<dbReference type="FunFam" id="3.30.70.270:FF:000001">
    <property type="entry name" value="Diguanylate cyclase domain protein"/>
    <property type="match status" value="1"/>
</dbReference>
<dbReference type="PANTHER" id="PTHR44757">
    <property type="entry name" value="DIGUANYLATE CYCLASE DGCP"/>
    <property type="match status" value="1"/>
</dbReference>
<keyword evidence="11" id="KW-0378">Hydrolase</keyword>
<evidence type="ECO:0000259" key="10">
    <source>
        <dbReference type="PROSITE" id="PS50887"/>
    </source>
</evidence>
<keyword evidence="3 6" id="KW-0812">Transmembrane</keyword>
<accession>A0A1J5S0E8</accession>
<dbReference type="NCBIfam" id="TIGR00254">
    <property type="entry name" value="GGDEF"/>
    <property type="match status" value="1"/>
</dbReference>
<dbReference type="InterPro" id="IPR000014">
    <property type="entry name" value="PAS"/>
</dbReference>
<dbReference type="InterPro" id="IPR035965">
    <property type="entry name" value="PAS-like_dom_sf"/>
</dbReference>
<feature type="domain" description="PAS" evidence="7">
    <location>
        <begin position="423"/>
        <end position="469"/>
    </location>
</feature>
<feature type="transmembrane region" description="Helical" evidence="6">
    <location>
        <begin position="20"/>
        <end position="41"/>
    </location>
</feature>
<dbReference type="Gene3D" id="3.30.450.20">
    <property type="entry name" value="PAS domain"/>
    <property type="match status" value="2"/>
</dbReference>
<dbReference type="EMBL" id="MLJW01000082">
    <property type="protein sequence ID" value="OIR01594.1"/>
    <property type="molecule type" value="Genomic_DNA"/>
</dbReference>
<dbReference type="Gene3D" id="3.20.20.450">
    <property type="entry name" value="EAL domain"/>
    <property type="match status" value="1"/>
</dbReference>
<dbReference type="Pfam" id="PF08447">
    <property type="entry name" value="PAS_3"/>
    <property type="match status" value="1"/>
</dbReference>
<dbReference type="PROSITE" id="PS50112">
    <property type="entry name" value="PAS"/>
    <property type="match status" value="2"/>
</dbReference>
<dbReference type="GO" id="GO:0071111">
    <property type="term" value="F:cyclic-guanylate-specific phosphodiesterase activity"/>
    <property type="evidence" value="ECO:0007669"/>
    <property type="project" value="UniProtKB-EC"/>
</dbReference>
<evidence type="ECO:0000256" key="5">
    <source>
        <dbReference type="ARBA" id="ARBA00023136"/>
    </source>
</evidence>
<dbReference type="Pfam" id="PF00563">
    <property type="entry name" value="EAL"/>
    <property type="match status" value="1"/>
</dbReference>
<reference evidence="11" key="1">
    <citation type="submission" date="2016-10" db="EMBL/GenBank/DDBJ databases">
        <title>Sequence of Gallionella enrichment culture.</title>
        <authorList>
            <person name="Poehlein A."/>
            <person name="Muehling M."/>
            <person name="Daniel R."/>
        </authorList>
    </citation>
    <scope>NUCLEOTIDE SEQUENCE</scope>
</reference>
<dbReference type="SMART" id="SM00091">
    <property type="entry name" value="PAS"/>
    <property type="match status" value="2"/>
</dbReference>
<dbReference type="PROSITE" id="PS50113">
    <property type="entry name" value="PAC"/>
    <property type="match status" value="1"/>
</dbReference>
<dbReference type="InterPro" id="IPR001633">
    <property type="entry name" value="EAL_dom"/>
</dbReference>
<dbReference type="AlphaFoldDB" id="A0A1J5S0E8"/>
<feature type="domain" description="PAC" evidence="8">
    <location>
        <begin position="496"/>
        <end position="548"/>
    </location>
</feature>
<keyword evidence="5 6" id="KW-0472">Membrane</keyword>
<dbReference type="InterPro" id="IPR052155">
    <property type="entry name" value="Biofilm_reg_signaling"/>
</dbReference>
<evidence type="ECO:0000256" key="1">
    <source>
        <dbReference type="ARBA" id="ARBA00004651"/>
    </source>
</evidence>
<evidence type="ECO:0000256" key="3">
    <source>
        <dbReference type="ARBA" id="ARBA00022692"/>
    </source>
</evidence>
<feature type="transmembrane region" description="Helical" evidence="6">
    <location>
        <begin position="74"/>
        <end position="97"/>
    </location>
</feature>
<evidence type="ECO:0000259" key="9">
    <source>
        <dbReference type="PROSITE" id="PS50883"/>
    </source>
</evidence>
<feature type="domain" description="PAS" evidence="7">
    <location>
        <begin position="319"/>
        <end position="372"/>
    </location>
</feature>
<dbReference type="FunFam" id="3.20.20.450:FF:000001">
    <property type="entry name" value="Cyclic di-GMP phosphodiesterase yahA"/>
    <property type="match status" value="1"/>
</dbReference>
<evidence type="ECO:0000256" key="6">
    <source>
        <dbReference type="SAM" id="Phobius"/>
    </source>
</evidence>
<keyword evidence="2" id="KW-1003">Cell membrane</keyword>
<dbReference type="PROSITE" id="PS50883">
    <property type="entry name" value="EAL"/>
    <property type="match status" value="1"/>
</dbReference>
<dbReference type="InterPro" id="IPR043128">
    <property type="entry name" value="Rev_trsase/Diguanyl_cyclase"/>
</dbReference>
<dbReference type="CDD" id="cd00130">
    <property type="entry name" value="PAS"/>
    <property type="match status" value="2"/>
</dbReference>
<gene>
    <name evidence="11" type="primary">gmr_93</name>
    <name evidence="11" type="ORF">GALL_163050</name>
</gene>
<dbReference type="Gene3D" id="2.10.70.100">
    <property type="match status" value="1"/>
</dbReference>
<dbReference type="InterPro" id="IPR001610">
    <property type="entry name" value="PAC"/>
</dbReference>
<dbReference type="Pfam" id="PF13426">
    <property type="entry name" value="PAS_9"/>
    <property type="match status" value="1"/>
</dbReference>
<sequence>MYPNRIKSDWLRGGLLALAYFAASQLGLKFALVGHAVTLFWPSSGIALAAILLFGYRMLPAIFIGAFFSNLTTGLPMIAVTGMATGATVEAWLGAYLLGRLSNFHHRLSEVRDIYRLVLFGGVLSTLSSALIGATILLAVHSIPLDRYLSTTLFWWMGDALGVVLFVPAVLAFVLHKPLPWTRAQINEVMLLLLTLTILLLLVFEYFSGIADFMHLGMFVLFPVIVWAGLSFNQRFVSSVLILIFLVAVETTLHGFGPFAGNDLHGVTELWLYIVFLTLLGTSVSALNYQRAHAMKALQANQDALNRAQAIGGVGSWQLDLRKNSMEWSNETSRIFGMEESDRVDYEAYLSRIHPDDRDKVRQAWVKALHGSTYDVEHRIVVNGKVRWVREQAYLDFDANTGRAISAVGTAHDITAHKEEESALRLAARVFESSGEAILITDAKVNVVAVNHAFVQMSGYRSEEVLGRNPSILASGRHDAEYYQAMWSDIDNHGYWQGEIWDKHKSGRVYPKWMSITTVRDDKGEVVNYISIARDTTEETEAEKNIHFLAYYDVLTGLPNRTLLRDRLGQMIAVSHRDGHQFALLFLDLDRFKYINDSMGHSVGDRLLQSVASRIQECVREGDTVARLGGDEFIVLLREAGENEASVVSQKLLSALATPYDLDGQVIATQASIGISIYPDHAQDPDILIKNADMAMYRAKEEGRNNYQFFAEEMNFRVDLLFSMEKDLRLALERGEFFLQYQPQVNLTDGTLSGVEALIRWEHPVKGLVSPAEFIAVAEETGQIIAIGEWVLRTACTQMAQWREDGLQDLTMAVNLSIRQLRQPALGEFVRAVLRESGLEARYLELEITEGIMMGDNQVGMRFLNEMHEMGVQLSIDDFGTGFSSLNYLKKLPVNKLKIDQSFIRDIDTDEGDAAIIRSIISLGHRLKLKVIAEGVETQDQLDFLRIRGCDEIQGYFYSLPLDADAFMALVKNPPLLA</sequence>
<feature type="transmembrane region" description="Helical" evidence="6">
    <location>
        <begin position="153"/>
        <end position="174"/>
    </location>
</feature>
<protein>
    <submittedName>
        <fullName evidence="11">Cyclic di-GMP phosphodiesterase Gmr</fullName>
        <ecNumber evidence="11">3.1.4.52</ecNumber>
    </submittedName>
</protein>
<dbReference type="PROSITE" id="PS50887">
    <property type="entry name" value="GGDEF"/>
    <property type="match status" value="1"/>
</dbReference>
<comment type="caution">
    <text evidence="11">The sequence shown here is derived from an EMBL/GenBank/DDBJ whole genome shotgun (WGS) entry which is preliminary data.</text>
</comment>
<dbReference type="SUPFAM" id="SSF55785">
    <property type="entry name" value="PYP-like sensor domain (PAS domain)"/>
    <property type="match status" value="2"/>
</dbReference>
<dbReference type="InterPro" id="IPR007895">
    <property type="entry name" value="MASE1"/>
</dbReference>
<dbReference type="SMART" id="SM00267">
    <property type="entry name" value="GGDEF"/>
    <property type="match status" value="1"/>
</dbReference>